<dbReference type="InterPro" id="IPR050598">
    <property type="entry name" value="AminoAcid_Transporter"/>
</dbReference>
<evidence type="ECO:0000256" key="3">
    <source>
        <dbReference type="ARBA" id="ARBA00022989"/>
    </source>
</evidence>
<feature type="transmembrane region" description="Helical" evidence="6">
    <location>
        <begin position="155"/>
        <end position="174"/>
    </location>
</feature>
<feature type="transmembrane region" description="Helical" evidence="6">
    <location>
        <begin position="392"/>
        <end position="410"/>
    </location>
</feature>
<feature type="transmembrane region" description="Helical" evidence="6">
    <location>
        <begin position="416"/>
        <end position="433"/>
    </location>
</feature>
<feature type="transmembrane region" description="Helical" evidence="6">
    <location>
        <begin position="225"/>
        <end position="247"/>
    </location>
</feature>
<feature type="transmembrane region" description="Helical" evidence="6">
    <location>
        <begin position="337"/>
        <end position="356"/>
    </location>
</feature>
<keyword evidence="4 6" id="KW-0472">Membrane</keyword>
<feature type="transmembrane region" description="Helical" evidence="6">
    <location>
        <begin position="82"/>
        <end position="104"/>
    </location>
</feature>
<keyword evidence="3 6" id="KW-1133">Transmembrane helix</keyword>
<feature type="transmembrane region" description="Helical" evidence="6">
    <location>
        <begin position="7"/>
        <end position="31"/>
    </location>
</feature>
<dbReference type="RefSeq" id="WP_021780004.1">
    <property type="nucleotide sequence ID" value="NZ_BATA01000019.1"/>
</dbReference>
<gene>
    <name evidence="7" type="ORF">MBEHAL_1067</name>
</gene>
<dbReference type="GO" id="GO:0015179">
    <property type="term" value="F:L-amino acid transmembrane transporter activity"/>
    <property type="evidence" value="ECO:0007669"/>
    <property type="project" value="TreeGrafter"/>
</dbReference>
<name>U2YUB2_9EURY</name>
<dbReference type="Pfam" id="PF13520">
    <property type="entry name" value="AA_permease_2"/>
    <property type="match status" value="1"/>
</dbReference>
<evidence type="ECO:0000313" key="8">
    <source>
        <dbReference type="Proteomes" id="UP000016986"/>
    </source>
</evidence>
<feature type="transmembrane region" description="Helical" evidence="6">
    <location>
        <begin position="267"/>
        <end position="288"/>
    </location>
</feature>
<proteinExistence type="predicted"/>
<evidence type="ECO:0000256" key="6">
    <source>
        <dbReference type="SAM" id="Phobius"/>
    </source>
</evidence>
<accession>U2YUB2</accession>
<evidence type="ECO:0000256" key="4">
    <source>
        <dbReference type="ARBA" id="ARBA00023136"/>
    </source>
</evidence>
<comment type="subcellular location">
    <subcellularLocation>
        <location evidence="1">Membrane</location>
        <topology evidence="1">Multi-pass membrane protein</topology>
    </subcellularLocation>
</comment>
<organism evidence="7 8">
    <name type="scientific">Halarchaeum acidiphilum MH1-52-1</name>
    <dbReference type="NCBI Taxonomy" id="1261545"/>
    <lineage>
        <taxon>Archaea</taxon>
        <taxon>Methanobacteriati</taxon>
        <taxon>Methanobacteriota</taxon>
        <taxon>Stenosarchaea group</taxon>
        <taxon>Halobacteria</taxon>
        <taxon>Halobacteriales</taxon>
        <taxon>Halobacteriaceae</taxon>
    </lineage>
</organism>
<evidence type="ECO:0000256" key="2">
    <source>
        <dbReference type="ARBA" id="ARBA00022692"/>
    </source>
</evidence>
<feature type="region of interest" description="Disordered" evidence="5">
    <location>
        <begin position="306"/>
        <end position="333"/>
    </location>
</feature>
<dbReference type="GO" id="GO:0016020">
    <property type="term" value="C:membrane"/>
    <property type="evidence" value="ECO:0007669"/>
    <property type="project" value="UniProtKB-SubCell"/>
</dbReference>
<reference evidence="7 8" key="1">
    <citation type="submission" date="2013-09" db="EMBL/GenBank/DDBJ databases">
        <title>Whole genome sequencing of Halarchaeum acidiphilum strain MH1-52-1.</title>
        <authorList>
            <person name="Shimane Y."/>
            <person name="Minegishi H."/>
            <person name="Nishi S."/>
            <person name="Echigo A."/>
            <person name="Shuto A."/>
            <person name="Konishi M."/>
            <person name="Ito T."/>
            <person name="Ohkuma M."/>
            <person name="Ohta Y."/>
            <person name="Nagano Y."/>
            <person name="Tsubouchi T."/>
            <person name="Mori K."/>
            <person name="Usui K."/>
            <person name="Kamekura M."/>
            <person name="Usami R."/>
            <person name="Takaki Y."/>
            <person name="Hatada Y."/>
        </authorList>
    </citation>
    <scope>NUCLEOTIDE SEQUENCE [LARGE SCALE GENOMIC DNA]</scope>
    <source>
        <strain evidence="7 8">JCM 16109</strain>
    </source>
</reference>
<dbReference type="Proteomes" id="UP000016986">
    <property type="component" value="Unassembled WGS sequence"/>
</dbReference>
<feature type="transmembrane region" description="Helical" evidence="6">
    <location>
        <begin position="362"/>
        <end position="380"/>
    </location>
</feature>
<feature type="transmembrane region" description="Helical" evidence="6">
    <location>
        <begin position="124"/>
        <end position="143"/>
    </location>
</feature>
<evidence type="ECO:0000256" key="1">
    <source>
        <dbReference type="ARBA" id="ARBA00004141"/>
    </source>
</evidence>
<protein>
    <submittedName>
        <fullName evidence="7">Amino acid transporter</fullName>
    </submittedName>
</protein>
<sequence>MGDRIGFAECVSLAVGGMVGGGIFAVLGVVAETAGPAAWLSFVVSGLLALCAGYSFVRLIRASDSAVAGPVEHVEEFTGARWLAGVVGWVFTFGYVGTMAMYAYAFGSYGLQLVGVASVFGVPARPLLSAAAVACFVGLNALGARASGRTEDALVATKVCILLVVGGAGAYYGATHGMLRSGFGSLGGGVVAASALSFVAFEGWELLTFDLDSIADPQVTVRRAIYTSVVVTTLLYVLVAVVTTDLLKPAAIAANEETALAYAARPVFHEAGFALVAAAAVFSTASALNATLFSAARLSQQVADAAHNAPGRPVGDTGTSESVGQRRTSEPGESSPVRALLVLGTLTAILTVYGSLSSITSFASGAFISVFGVVSAVAYTRRDSLASAAIPAVGALGSLAALLALFWHLHRTDPDVLATVATIWAVVLAVYWLPRR</sequence>
<feature type="transmembrane region" description="Helical" evidence="6">
    <location>
        <begin position="37"/>
        <end position="57"/>
    </location>
</feature>
<dbReference type="Gene3D" id="1.20.1740.10">
    <property type="entry name" value="Amino acid/polyamine transporter I"/>
    <property type="match status" value="1"/>
</dbReference>
<dbReference type="PANTHER" id="PTHR11785">
    <property type="entry name" value="AMINO ACID TRANSPORTER"/>
    <property type="match status" value="1"/>
</dbReference>
<dbReference type="eggNOG" id="arCOG00009">
    <property type="taxonomic scope" value="Archaea"/>
</dbReference>
<comment type="caution">
    <text evidence="7">The sequence shown here is derived from an EMBL/GenBank/DDBJ whole genome shotgun (WGS) entry which is preliminary data.</text>
</comment>
<dbReference type="InterPro" id="IPR002293">
    <property type="entry name" value="AA/rel_permease1"/>
</dbReference>
<evidence type="ECO:0000313" key="7">
    <source>
        <dbReference type="EMBL" id="GAD52307.1"/>
    </source>
</evidence>
<dbReference type="OrthoDB" id="43026at2157"/>
<dbReference type="PANTHER" id="PTHR11785:SF512">
    <property type="entry name" value="SOBREMESA, ISOFORM B"/>
    <property type="match status" value="1"/>
</dbReference>
<keyword evidence="8" id="KW-1185">Reference proteome</keyword>
<feature type="compositionally biased region" description="Polar residues" evidence="5">
    <location>
        <begin position="317"/>
        <end position="326"/>
    </location>
</feature>
<dbReference type="AlphaFoldDB" id="U2YUB2"/>
<feature type="transmembrane region" description="Helical" evidence="6">
    <location>
        <begin position="186"/>
        <end position="204"/>
    </location>
</feature>
<evidence type="ECO:0000256" key="5">
    <source>
        <dbReference type="SAM" id="MobiDB-lite"/>
    </source>
</evidence>
<dbReference type="EMBL" id="BATA01000019">
    <property type="protein sequence ID" value="GAD52307.1"/>
    <property type="molecule type" value="Genomic_DNA"/>
</dbReference>
<keyword evidence="2 6" id="KW-0812">Transmembrane</keyword>